<feature type="domain" description="FlgD/Vpr Ig-like" evidence="2">
    <location>
        <begin position="477"/>
        <end position="532"/>
    </location>
</feature>
<evidence type="ECO:0000313" key="4">
    <source>
        <dbReference type="Proteomes" id="UP000317691"/>
    </source>
</evidence>
<name>A0A538TJD1_UNCEI</name>
<sequence>MFRPNSVSASRRFASALLLTALVALVVASPALAGGKTDRRDMYDVFSVGPRPSQTPAVSETTIKHKAYFTDLEGSNAGWGSIDYRLGQPNAWHRVTGIESCVGNAWWCGVTGLTYGDGYDNNWVQTLKTATPINLASSSGNVLTFKHRCMTEDGYDFAWVLIHDGSTASTWDTLAQYSGFLGTSCINASLPIPDTWTTRQQPIQLMFLFGSDFSYSRADSNNTFTGWSIDDVKITATGGAVKFFDDMEAGGSNWVASSPDPGPMWHIENSPGTSVPASCFFLSTNVWVPFQGFGFGQVPDFVDAMLTSPPVDITGIFVGANTSLRLQFDNWINLPSENNVVWSLWIQGSNDGATWTPWHNALYPITFTGTVAQCVEGSYIEFNPYNTPRTGVQPGTRFVRLGFRIRDEKPTDIDASILRLGNRTEGIYFDNIGVYSIYTITGVEPVDGVPVSTRASIQRVYPNPFNPATTIEFSVPKAGATTVRIFDLQGKALATLANSSMSAGVYRVRWNGKTEDGRDLSSGVYFVSVENAGSHSRGSARIIMMK</sequence>
<comment type="caution">
    <text evidence="3">The sequence shown here is derived from an EMBL/GenBank/DDBJ whole genome shotgun (WGS) entry which is preliminary data.</text>
</comment>
<dbReference type="NCBIfam" id="TIGR04183">
    <property type="entry name" value="Por_Secre_tail"/>
    <property type="match status" value="1"/>
</dbReference>
<accession>A0A538TJD1</accession>
<gene>
    <name evidence="3" type="ORF">E6K79_08695</name>
</gene>
<feature type="chain" id="PRO_5021765198" evidence="1">
    <location>
        <begin position="34"/>
        <end position="546"/>
    </location>
</feature>
<dbReference type="InterPro" id="IPR025965">
    <property type="entry name" value="FlgD/Vpr_Ig-like"/>
</dbReference>
<dbReference type="Proteomes" id="UP000317691">
    <property type="component" value="Unassembled WGS sequence"/>
</dbReference>
<proteinExistence type="predicted"/>
<dbReference type="Pfam" id="PF13860">
    <property type="entry name" value="FlgD_ig"/>
    <property type="match status" value="1"/>
</dbReference>
<keyword evidence="1" id="KW-0732">Signal</keyword>
<evidence type="ECO:0000259" key="2">
    <source>
        <dbReference type="Pfam" id="PF13860"/>
    </source>
</evidence>
<evidence type="ECO:0000313" key="3">
    <source>
        <dbReference type="EMBL" id="TMQ63720.1"/>
    </source>
</evidence>
<evidence type="ECO:0000256" key="1">
    <source>
        <dbReference type="SAM" id="SignalP"/>
    </source>
</evidence>
<dbReference type="AlphaFoldDB" id="A0A538TJD1"/>
<dbReference type="Gene3D" id="2.60.40.4070">
    <property type="match status" value="1"/>
</dbReference>
<feature type="signal peptide" evidence="1">
    <location>
        <begin position="1"/>
        <end position="33"/>
    </location>
</feature>
<organism evidence="3 4">
    <name type="scientific">Eiseniibacteriota bacterium</name>
    <dbReference type="NCBI Taxonomy" id="2212470"/>
    <lineage>
        <taxon>Bacteria</taxon>
        <taxon>Candidatus Eiseniibacteriota</taxon>
    </lineage>
</organism>
<reference evidence="3 4" key="1">
    <citation type="journal article" date="2019" name="Nat. Microbiol.">
        <title>Mediterranean grassland soil C-N compound turnover is dependent on rainfall and depth, and is mediated by genomically divergent microorganisms.</title>
        <authorList>
            <person name="Diamond S."/>
            <person name="Andeer P.F."/>
            <person name="Li Z."/>
            <person name="Crits-Christoph A."/>
            <person name="Burstein D."/>
            <person name="Anantharaman K."/>
            <person name="Lane K.R."/>
            <person name="Thomas B.C."/>
            <person name="Pan C."/>
            <person name="Northen T.R."/>
            <person name="Banfield J.F."/>
        </authorList>
    </citation>
    <scope>NUCLEOTIDE SEQUENCE [LARGE SCALE GENOMIC DNA]</scope>
    <source>
        <strain evidence="3">WS_9</strain>
    </source>
</reference>
<dbReference type="EMBL" id="VBOZ01000029">
    <property type="protein sequence ID" value="TMQ63720.1"/>
    <property type="molecule type" value="Genomic_DNA"/>
</dbReference>
<protein>
    <submittedName>
        <fullName evidence="3">T9SS type A sorting domain-containing protein</fullName>
    </submittedName>
</protein>
<dbReference type="InterPro" id="IPR026444">
    <property type="entry name" value="Secre_tail"/>
</dbReference>